<dbReference type="EMBL" id="GECU01014652">
    <property type="protein sequence ID" value="JAS93054.1"/>
    <property type="molecule type" value="Transcribed_RNA"/>
</dbReference>
<comment type="subcellular location">
    <subcellularLocation>
        <location evidence="1">Nucleus</location>
    </subcellularLocation>
</comment>
<dbReference type="SMART" id="SM00355">
    <property type="entry name" value="ZnF_C2H2"/>
    <property type="match status" value="8"/>
</dbReference>
<dbReference type="PROSITE" id="PS50157">
    <property type="entry name" value="ZINC_FINGER_C2H2_2"/>
    <property type="match status" value="7"/>
</dbReference>
<dbReference type="Gene3D" id="3.30.160.60">
    <property type="entry name" value="Classic Zinc Finger"/>
    <property type="match status" value="6"/>
</dbReference>
<feature type="domain" description="C2H2-type" evidence="11">
    <location>
        <begin position="1681"/>
        <end position="1710"/>
    </location>
</feature>
<feature type="domain" description="C2H2-type" evidence="11">
    <location>
        <begin position="1210"/>
        <end position="1237"/>
    </location>
</feature>
<feature type="compositionally biased region" description="Polar residues" evidence="10">
    <location>
        <begin position="953"/>
        <end position="989"/>
    </location>
</feature>
<feature type="domain" description="C2H2-type" evidence="11">
    <location>
        <begin position="1636"/>
        <end position="1665"/>
    </location>
</feature>
<dbReference type="Pfam" id="PF00096">
    <property type="entry name" value="zf-C2H2"/>
    <property type="match status" value="3"/>
</dbReference>
<feature type="compositionally biased region" description="Low complexity" evidence="10">
    <location>
        <begin position="341"/>
        <end position="358"/>
    </location>
</feature>
<feature type="region of interest" description="Disordered" evidence="10">
    <location>
        <begin position="1459"/>
        <end position="1481"/>
    </location>
</feature>
<feature type="compositionally biased region" description="Low complexity" evidence="10">
    <location>
        <begin position="290"/>
        <end position="307"/>
    </location>
</feature>
<feature type="region of interest" description="Disordered" evidence="10">
    <location>
        <begin position="590"/>
        <end position="661"/>
    </location>
</feature>
<feature type="compositionally biased region" description="Polar residues" evidence="10">
    <location>
        <begin position="1462"/>
        <end position="1474"/>
    </location>
</feature>
<evidence type="ECO:0000256" key="6">
    <source>
        <dbReference type="ARBA" id="ARBA00023015"/>
    </source>
</evidence>
<proteinExistence type="predicted"/>
<evidence type="ECO:0000256" key="2">
    <source>
        <dbReference type="ARBA" id="ARBA00022723"/>
    </source>
</evidence>
<accession>A0A1B6J1J9</accession>
<dbReference type="InterPro" id="IPR036236">
    <property type="entry name" value="Znf_C2H2_sf"/>
</dbReference>
<dbReference type="PANTHER" id="PTHR45944:SF2">
    <property type="entry name" value="SCHNURRI, ISOFORM F"/>
    <property type="match status" value="1"/>
</dbReference>
<dbReference type="PROSITE" id="PS00028">
    <property type="entry name" value="ZINC_FINGER_C2H2_1"/>
    <property type="match status" value="7"/>
</dbReference>
<evidence type="ECO:0000259" key="11">
    <source>
        <dbReference type="PROSITE" id="PS50157"/>
    </source>
</evidence>
<feature type="compositionally biased region" description="Basic and acidic residues" evidence="10">
    <location>
        <begin position="605"/>
        <end position="614"/>
    </location>
</feature>
<feature type="region of interest" description="Disordered" evidence="10">
    <location>
        <begin position="1570"/>
        <end position="1595"/>
    </location>
</feature>
<feature type="region of interest" description="Disordered" evidence="10">
    <location>
        <begin position="1"/>
        <end position="28"/>
    </location>
</feature>
<dbReference type="SUPFAM" id="SSF57667">
    <property type="entry name" value="beta-beta-alpha zinc fingers"/>
    <property type="match status" value="4"/>
</dbReference>
<feature type="domain" description="C2H2-type" evidence="11">
    <location>
        <begin position="1608"/>
        <end position="1635"/>
    </location>
</feature>
<feature type="compositionally biased region" description="Basic and acidic residues" evidence="10">
    <location>
        <begin position="233"/>
        <end position="244"/>
    </location>
</feature>
<feature type="region of interest" description="Disordered" evidence="10">
    <location>
        <begin position="717"/>
        <end position="737"/>
    </location>
</feature>
<keyword evidence="3" id="KW-0677">Repeat</keyword>
<feature type="region of interest" description="Disordered" evidence="10">
    <location>
        <begin position="940"/>
        <end position="1044"/>
    </location>
</feature>
<dbReference type="InterPro" id="IPR051969">
    <property type="entry name" value="Zinc-finger_DNA-bd_regulators"/>
</dbReference>
<dbReference type="GO" id="GO:0000981">
    <property type="term" value="F:DNA-binding transcription factor activity, RNA polymerase II-specific"/>
    <property type="evidence" value="ECO:0007669"/>
    <property type="project" value="TreeGrafter"/>
</dbReference>
<feature type="compositionally biased region" description="Basic and acidic residues" evidence="10">
    <location>
        <begin position="1839"/>
        <end position="1860"/>
    </location>
</feature>
<gene>
    <name evidence="13" type="ORF">g.31253</name>
    <name evidence="12" type="ORF">g.31255</name>
</gene>
<evidence type="ECO:0000256" key="10">
    <source>
        <dbReference type="SAM" id="MobiDB-lite"/>
    </source>
</evidence>
<organism evidence="13">
    <name type="scientific">Homalodisca liturata</name>
    <dbReference type="NCBI Taxonomy" id="320908"/>
    <lineage>
        <taxon>Eukaryota</taxon>
        <taxon>Metazoa</taxon>
        <taxon>Ecdysozoa</taxon>
        <taxon>Arthropoda</taxon>
        <taxon>Hexapoda</taxon>
        <taxon>Insecta</taxon>
        <taxon>Pterygota</taxon>
        <taxon>Neoptera</taxon>
        <taxon>Paraneoptera</taxon>
        <taxon>Hemiptera</taxon>
        <taxon>Auchenorrhyncha</taxon>
        <taxon>Membracoidea</taxon>
        <taxon>Cicadellidae</taxon>
        <taxon>Cicadellinae</taxon>
        <taxon>Proconiini</taxon>
        <taxon>Homalodisca</taxon>
    </lineage>
</organism>
<keyword evidence="8" id="KW-0539">Nucleus</keyword>
<feature type="region of interest" description="Disordered" evidence="10">
    <location>
        <begin position="1292"/>
        <end position="1332"/>
    </location>
</feature>
<dbReference type="EMBL" id="GECU01025503">
    <property type="protein sequence ID" value="JAS82203.1"/>
    <property type="molecule type" value="Transcribed_RNA"/>
</dbReference>
<feature type="domain" description="C2H2-type" evidence="11">
    <location>
        <begin position="168"/>
        <end position="197"/>
    </location>
</feature>
<dbReference type="GO" id="GO:0008270">
    <property type="term" value="F:zinc ion binding"/>
    <property type="evidence" value="ECO:0007669"/>
    <property type="project" value="UniProtKB-KW"/>
</dbReference>
<feature type="compositionally biased region" description="Polar residues" evidence="10">
    <location>
        <begin position="220"/>
        <end position="232"/>
    </location>
</feature>
<dbReference type="FunFam" id="3.30.160.60:FF:000594">
    <property type="entry name" value="Transcription factor HIVEP2"/>
    <property type="match status" value="1"/>
</dbReference>
<feature type="region of interest" description="Disordered" evidence="10">
    <location>
        <begin position="97"/>
        <end position="130"/>
    </location>
</feature>
<keyword evidence="4 9" id="KW-0863">Zinc-finger</keyword>
<evidence type="ECO:0000256" key="5">
    <source>
        <dbReference type="ARBA" id="ARBA00022833"/>
    </source>
</evidence>
<feature type="compositionally biased region" description="Low complexity" evidence="10">
    <location>
        <begin position="593"/>
        <end position="602"/>
    </location>
</feature>
<evidence type="ECO:0000256" key="9">
    <source>
        <dbReference type="PROSITE-ProRule" id="PRU00042"/>
    </source>
</evidence>
<dbReference type="InterPro" id="IPR003604">
    <property type="entry name" value="Matrin/U1-like-C_Znf_C2H2"/>
</dbReference>
<name>A0A1B6J1J9_9HEMI</name>
<evidence type="ECO:0000256" key="8">
    <source>
        <dbReference type="ARBA" id="ARBA00023242"/>
    </source>
</evidence>
<evidence type="ECO:0000313" key="12">
    <source>
        <dbReference type="EMBL" id="JAS82203.1"/>
    </source>
</evidence>
<feature type="region of interest" description="Disordered" evidence="10">
    <location>
        <begin position="1759"/>
        <end position="1802"/>
    </location>
</feature>
<feature type="compositionally biased region" description="Low complexity" evidence="10">
    <location>
        <begin position="999"/>
        <end position="1014"/>
    </location>
</feature>
<evidence type="ECO:0000256" key="3">
    <source>
        <dbReference type="ARBA" id="ARBA00022737"/>
    </source>
</evidence>
<feature type="compositionally biased region" description="Basic and acidic residues" evidence="10">
    <location>
        <begin position="194"/>
        <end position="204"/>
    </location>
</feature>
<dbReference type="FunFam" id="3.30.160.60:FF:000145">
    <property type="entry name" value="Zinc finger protein 574"/>
    <property type="match status" value="1"/>
</dbReference>
<evidence type="ECO:0000256" key="7">
    <source>
        <dbReference type="ARBA" id="ARBA00023163"/>
    </source>
</evidence>
<evidence type="ECO:0000313" key="13">
    <source>
        <dbReference type="EMBL" id="JAS93054.1"/>
    </source>
</evidence>
<dbReference type="GO" id="GO:0000978">
    <property type="term" value="F:RNA polymerase II cis-regulatory region sequence-specific DNA binding"/>
    <property type="evidence" value="ECO:0007669"/>
    <property type="project" value="TreeGrafter"/>
</dbReference>
<keyword evidence="6" id="KW-0805">Transcription regulation</keyword>
<feature type="domain" description="C2H2-type" evidence="11">
    <location>
        <begin position="1238"/>
        <end position="1267"/>
    </location>
</feature>
<dbReference type="SMART" id="SM00451">
    <property type="entry name" value="ZnF_U1"/>
    <property type="match status" value="3"/>
</dbReference>
<keyword evidence="2" id="KW-0479">Metal-binding</keyword>
<feature type="compositionally biased region" description="Basic and acidic residues" evidence="10">
    <location>
        <begin position="263"/>
        <end position="273"/>
    </location>
</feature>
<keyword evidence="7" id="KW-0804">Transcription</keyword>
<feature type="domain" description="C2H2-type" evidence="11">
    <location>
        <begin position="140"/>
        <end position="167"/>
    </location>
</feature>
<feature type="compositionally biased region" description="Acidic residues" evidence="10">
    <location>
        <begin position="207"/>
        <end position="219"/>
    </location>
</feature>
<feature type="compositionally biased region" description="Acidic residues" evidence="10">
    <location>
        <begin position="1301"/>
        <end position="1331"/>
    </location>
</feature>
<evidence type="ECO:0000256" key="4">
    <source>
        <dbReference type="ARBA" id="ARBA00022771"/>
    </source>
</evidence>
<feature type="region of interest" description="Disordered" evidence="10">
    <location>
        <begin position="339"/>
        <end position="361"/>
    </location>
</feature>
<dbReference type="FunFam" id="3.30.160.60:FF:000100">
    <property type="entry name" value="Zinc finger 45-like"/>
    <property type="match status" value="1"/>
</dbReference>
<feature type="region of interest" description="Disordered" evidence="10">
    <location>
        <begin position="190"/>
        <end position="307"/>
    </location>
</feature>
<protein>
    <recommendedName>
        <fullName evidence="11">C2H2-type domain-containing protein</fullName>
    </recommendedName>
</protein>
<feature type="region of interest" description="Disordered" evidence="10">
    <location>
        <begin position="1827"/>
        <end position="1860"/>
    </location>
</feature>
<evidence type="ECO:0000256" key="1">
    <source>
        <dbReference type="ARBA" id="ARBA00004123"/>
    </source>
</evidence>
<sequence>MPRRKGHGIPPTKRVKQPDAISRSAPLKNKLYNEIPALSGKEEPIQMTVNAVPIKSEPPSIISDALHSKYLHKKFKKMASTLLPEETNNVLNGRFNKGGNRVSVSPDFSDSEKVMSPPENALKSDIPPTSRVISPPAGRYVCSYCKLACAKPSVLQKHIRAHTNERPYPCLPCGFAFKTKSNLYKHCRSRAHASKLEERGEKVPLYEGEEAVSSEEDDSLSNTSNAASVTSKAENDQDGKEEIPKSIYKPKYRFMDQPLKSPLSEKLDERKENTITPPRLHLNIPVPNATPSVSTPSPFTSGSSPSPEFLHRHINKIISENQAIVETNDPFWTKKFLQRTNSSDNNSSSSPLSTSPSPADVNLLKKIPKYNVGPETLEEVNCDKTVPKHSKLALALLRPQSSVSPKFANHPAPVAEVCDVQPLNLSTNNKEQSLANLNRKRSYSEGFPDRSPKALRDRVNAVPLKILNYSVQDFRRFASTLSENSAPILLNHLDIKKEIIGTPQNPEGSIIKDLLLKARAAGSTVSSSIGPILGTPGIDLKPHLSLTPPVSDERAYSPSSQFVCHLCKEPIGYRNAESLEIHQLYHCKGNDTSSRSSLNSPSPHADLHHPESPYRKSVSKEGPILIAPSHPSPGPLLGSTPLVDSYRTKSPHTPEPNPTVLKKRKFDTGAIETRVISATTLRSLEELSKSPMRPNLQMFGGEVKILDSPGGEAKTMRIDPLRGSSKTPSDIPLQVTAHPGKNMTKEESDLQDSSNMVVKIAKQGLHSGGSIVQVPHKPVSSEHHSPRQNSTSRPMVSGSPAPHRPGFQEPSKMLIPIIPGASPQNISLSGISNPVQLPFIPFTSILSESNVINPLTNITAYNPLTLPPASMIPPSSPMGITNPYSSGIVTILHGGKEIPYVPGMPGPHTLLPNHSVPIFSSKLEPESKLVKLPENTANTYQEQLSRGCKNERTPNQSVINKPSSLSIPTIQVNSETMESPVDQSTSSGANLRKRSIDESQSTSISKPSTPKKSQFTLPEEDETEPKPEKKFLRPTSLPLKPGTFVPKRQQLTPVLSLVSPETPRPRKSYGQLYLNGHAYTYLGLKCSTRTFFCTLNKPQPIYVPLSPEHNRVSMYSNWKVCTEADPNPYGLDPGRAMALYDSRHRPATYTLAQSHSCEAVTHSAYWTNRHSPDDREETPEAIPKRVKIFAGGFESNEDYIYIRGRGRGRYVCEECGIRCKKPSMLKKHIRTHTDVRPFTCIHCKFSFKTKGNLTKHMKSKAHYKKCSDLGIDPVPTVVDESYVDEVALAHQQALRETQGVDPEESEEEEEEEDETEDDDDEDEDDAEGGEDCVEREAARSLLTLSETLQSATQMKKASEGLLSMTARPSTYPYSFTSVTETTVDTQPQTPTLTAISAQREREKVSQNTGLAREVQGEGRVKAGVEGEGIVRGGVEETQSNSEKGVAARYYFPSSHDLGDSVPESSGMKQSTPIDLSNKPADKSPRVCEAAMLLASLCSTMERLPTPTTTTAAVSEDSTLLQAYLTERAVQDSRMKQHQYKHKPPVNVTAGLNISAAKENALGILAQTSSDARKLPTSEPQTNKPQAEFLPPSSAPSPSYVSVLEDGRSMCNMCNKVFSKPSQLRLHVNIHYFERPFRCESCAVSFRTKGHLQKHQRSVSHLNKVSMNSTFGTATTTNPRPFKCDDCKIAFRIHGHLAKHLRSKMHIMKLECLGKLPFGTYAEMERSGINMNDIDTTDCDNSLESLQLLAQKLYEKDPSKLGQWDPSEMLPHPLSAGDSSSEGEEDIPLPLPPPSATILSPVQRFPPPALQKAILSTVQEPVKCVINIRNPSVNHKGPKHKTEGVDEPVSDRRTDEPGESQ</sequence>
<dbReference type="GO" id="GO:0005634">
    <property type="term" value="C:nucleus"/>
    <property type="evidence" value="ECO:0007669"/>
    <property type="project" value="UniProtKB-SubCell"/>
</dbReference>
<keyword evidence="5" id="KW-0862">Zinc</keyword>
<dbReference type="InterPro" id="IPR013087">
    <property type="entry name" value="Znf_C2H2_type"/>
</dbReference>
<feature type="region of interest" description="Disordered" evidence="10">
    <location>
        <begin position="767"/>
        <end position="810"/>
    </location>
</feature>
<dbReference type="PANTHER" id="PTHR45944">
    <property type="entry name" value="SCHNURRI, ISOFORM F"/>
    <property type="match status" value="1"/>
</dbReference>
<reference evidence="13" key="1">
    <citation type="submission" date="2015-11" db="EMBL/GenBank/DDBJ databases">
        <title>De novo transcriptome assembly of four potential Pierce s Disease insect vectors from Arizona vineyards.</title>
        <authorList>
            <person name="Tassone E.E."/>
        </authorList>
    </citation>
    <scope>NUCLEOTIDE SEQUENCE</scope>
</reference>